<dbReference type="AlphaFoldDB" id="A0A248VYH6"/>
<sequence length="203" mass="23020">MLATVRKQPFSDEEWLFELKYDGFRCLVRKSSRTVDLVSRAGNPLNVSFPEIVEAVAAVRGEFVIDAELTVDEESGRSSFDRLQRRAVTKRAISVRAAMRENPARLYVFDVLALGSNDLRKLPLSERIRHLRDAFESTQTMLHASGIVGAGEWVFDQVRMRDLEGMVAKRLASPYTRGRTRDWLKVKNPGYSRRAALGFGKEA</sequence>
<protein>
    <recommendedName>
        <fullName evidence="3">ATP-dependent DNA ligase family profile domain-containing protein</fullName>
    </recommendedName>
</protein>
<geneLocation type="plasmid" evidence="4 5">
    <name>pBN2</name>
</geneLocation>
<dbReference type="Proteomes" id="UP000215158">
    <property type="component" value="Plasmid pBN2"/>
</dbReference>
<evidence type="ECO:0000259" key="3">
    <source>
        <dbReference type="PROSITE" id="PS50160"/>
    </source>
</evidence>
<dbReference type="Gene3D" id="3.30.470.30">
    <property type="entry name" value="DNA ligase/mRNA capping enzyme"/>
    <property type="match status" value="1"/>
</dbReference>
<keyword evidence="4" id="KW-0614">Plasmid</keyword>
<dbReference type="CDD" id="cd07906">
    <property type="entry name" value="Adenylation_DNA_ligase_LigD_LigC"/>
    <property type="match status" value="1"/>
</dbReference>
<dbReference type="PANTHER" id="PTHR45674:SF4">
    <property type="entry name" value="DNA LIGASE 1"/>
    <property type="match status" value="1"/>
</dbReference>
<evidence type="ECO:0000313" key="5">
    <source>
        <dbReference type="Proteomes" id="UP000215158"/>
    </source>
</evidence>
<evidence type="ECO:0000256" key="2">
    <source>
        <dbReference type="ARBA" id="ARBA00022598"/>
    </source>
</evidence>
<dbReference type="InterPro" id="IPR050191">
    <property type="entry name" value="ATP-dep_DNA_ligase"/>
</dbReference>
<reference evidence="4 5" key="1">
    <citation type="submission" date="2017-08" db="EMBL/GenBank/DDBJ databases">
        <title>Identification and genetic characteristics of simultaneous BTEX- and naphthalene-degrading Paraburkholderia sp. BN5 isolated from petroleum-contaminated soil.</title>
        <authorList>
            <person name="Lee Y."/>
            <person name="Jeon C.O."/>
        </authorList>
    </citation>
    <scope>NUCLEOTIDE SEQUENCE [LARGE SCALE GENOMIC DNA]</scope>
    <source>
        <strain evidence="4 5">BN5</strain>
        <plasmid evidence="4 5">pBN2</plasmid>
    </source>
</reference>
<dbReference type="PROSITE" id="PS00333">
    <property type="entry name" value="DNA_LIGASE_A2"/>
    <property type="match status" value="1"/>
</dbReference>
<evidence type="ECO:0000313" key="4">
    <source>
        <dbReference type="EMBL" id="ASW04089.1"/>
    </source>
</evidence>
<dbReference type="PANTHER" id="PTHR45674">
    <property type="entry name" value="DNA LIGASE 1/3 FAMILY MEMBER"/>
    <property type="match status" value="1"/>
</dbReference>
<dbReference type="OrthoDB" id="5503604at2"/>
<gene>
    <name evidence="4" type="ORF">CJU94_37450</name>
</gene>
<evidence type="ECO:0000256" key="1">
    <source>
        <dbReference type="ARBA" id="ARBA00007572"/>
    </source>
</evidence>
<dbReference type="GO" id="GO:0003910">
    <property type="term" value="F:DNA ligase (ATP) activity"/>
    <property type="evidence" value="ECO:0007669"/>
    <property type="project" value="InterPro"/>
</dbReference>
<feature type="domain" description="ATP-dependent DNA ligase family profile" evidence="3">
    <location>
        <begin position="97"/>
        <end position="203"/>
    </location>
</feature>
<dbReference type="InterPro" id="IPR012310">
    <property type="entry name" value="DNA_ligase_ATP-dep_cent"/>
</dbReference>
<keyword evidence="5" id="KW-1185">Reference proteome</keyword>
<keyword evidence="2" id="KW-0436">Ligase</keyword>
<dbReference type="InterPro" id="IPR016059">
    <property type="entry name" value="DNA_ligase_ATP-dep_CS"/>
</dbReference>
<dbReference type="GO" id="GO:0005524">
    <property type="term" value="F:ATP binding"/>
    <property type="evidence" value="ECO:0007669"/>
    <property type="project" value="InterPro"/>
</dbReference>
<dbReference type="PROSITE" id="PS50160">
    <property type="entry name" value="DNA_LIGASE_A3"/>
    <property type="match status" value="1"/>
</dbReference>
<dbReference type="KEGG" id="parb:CJU94_37450"/>
<name>A0A248VYH6_9BURK</name>
<dbReference type="Pfam" id="PF01068">
    <property type="entry name" value="DNA_ligase_A_M"/>
    <property type="match status" value="1"/>
</dbReference>
<proteinExistence type="inferred from homology"/>
<accession>A0A248VYH6</accession>
<dbReference type="PROSITE" id="PS00697">
    <property type="entry name" value="DNA_LIGASE_A1"/>
    <property type="match status" value="1"/>
</dbReference>
<dbReference type="Gene3D" id="3.30.1490.70">
    <property type="match status" value="1"/>
</dbReference>
<dbReference type="GO" id="GO:0006310">
    <property type="term" value="P:DNA recombination"/>
    <property type="evidence" value="ECO:0007669"/>
    <property type="project" value="InterPro"/>
</dbReference>
<dbReference type="SUPFAM" id="SSF56091">
    <property type="entry name" value="DNA ligase/mRNA capping enzyme, catalytic domain"/>
    <property type="match status" value="1"/>
</dbReference>
<dbReference type="EMBL" id="CP022992">
    <property type="protein sequence ID" value="ASW04089.1"/>
    <property type="molecule type" value="Genomic_DNA"/>
</dbReference>
<organism evidence="4 5">
    <name type="scientific">Paraburkholderia aromaticivorans</name>
    <dbReference type="NCBI Taxonomy" id="2026199"/>
    <lineage>
        <taxon>Bacteria</taxon>
        <taxon>Pseudomonadati</taxon>
        <taxon>Pseudomonadota</taxon>
        <taxon>Betaproteobacteria</taxon>
        <taxon>Burkholderiales</taxon>
        <taxon>Burkholderiaceae</taxon>
        <taxon>Paraburkholderia</taxon>
    </lineage>
</organism>
<dbReference type="GO" id="GO:0006281">
    <property type="term" value="P:DNA repair"/>
    <property type="evidence" value="ECO:0007669"/>
    <property type="project" value="InterPro"/>
</dbReference>
<comment type="similarity">
    <text evidence="1">Belongs to the ATP-dependent DNA ligase family.</text>
</comment>